<reference evidence="7 8" key="1">
    <citation type="journal article" date="2018" name="Elife">
        <title>Discovery and characterization of a prevalent human gut bacterial enzyme sufficient for the inactivation of a family of plant toxins.</title>
        <authorList>
            <person name="Koppel N."/>
            <person name="Bisanz J.E."/>
            <person name="Pandelia M.E."/>
            <person name="Turnbaugh P.J."/>
            <person name="Balskus E.P."/>
        </authorList>
    </citation>
    <scope>NUCLEOTIDE SEQUENCE [LARGE SCALE GENOMIC DNA]</scope>
    <source>
        <strain evidence="7 8">OB21 GAM31</strain>
    </source>
</reference>
<organism evidence="7 8">
    <name type="scientific">Slackia isoflavoniconvertens</name>
    <dbReference type="NCBI Taxonomy" id="572010"/>
    <lineage>
        <taxon>Bacteria</taxon>
        <taxon>Bacillati</taxon>
        <taxon>Actinomycetota</taxon>
        <taxon>Coriobacteriia</taxon>
        <taxon>Eggerthellales</taxon>
        <taxon>Eggerthellaceae</taxon>
        <taxon>Slackia</taxon>
    </lineage>
</organism>
<feature type="region of interest" description="Disordered" evidence="5">
    <location>
        <begin position="67"/>
        <end position="90"/>
    </location>
</feature>
<dbReference type="InterPro" id="IPR027477">
    <property type="entry name" value="Succ_DH/fumarate_Rdtase_cat_sf"/>
</dbReference>
<dbReference type="SUPFAM" id="SSF51905">
    <property type="entry name" value="FAD/NAD(P)-binding domain"/>
    <property type="match status" value="1"/>
</dbReference>
<dbReference type="Gene3D" id="3.50.50.60">
    <property type="entry name" value="FAD/NAD(P)-binding domain"/>
    <property type="match status" value="1"/>
</dbReference>
<dbReference type="GO" id="GO:0033765">
    <property type="term" value="F:steroid dehydrogenase activity, acting on the CH-CH group of donors"/>
    <property type="evidence" value="ECO:0007669"/>
    <property type="project" value="UniProtKB-ARBA"/>
</dbReference>
<gene>
    <name evidence="7" type="ORF">C1881_10400</name>
</gene>
<dbReference type="InterPro" id="IPR003953">
    <property type="entry name" value="FAD-dep_OxRdtase_2_FAD-bd"/>
</dbReference>
<dbReference type="Gene3D" id="3.90.700.10">
    <property type="entry name" value="Succinate dehydrogenase/fumarate reductase flavoprotein, catalytic domain"/>
    <property type="match status" value="1"/>
</dbReference>
<keyword evidence="3" id="KW-0274">FAD</keyword>
<dbReference type="Proteomes" id="UP000253975">
    <property type="component" value="Unassembled WGS sequence"/>
</dbReference>
<comment type="cofactor">
    <cofactor evidence="1">
        <name>FAD</name>
        <dbReference type="ChEBI" id="CHEBI:57692"/>
    </cofactor>
</comment>
<evidence type="ECO:0000256" key="4">
    <source>
        <dbReference type="ARBA" id="ARBA00023002"/>
    </source>
</evidence>
<evidence type="ECO:0000256" key="5">
    <source>
        <dbReference type="SAM" id="MobiDB-lite"/>
    </source>
</evidence>
<evidence type="ECO:0000256" key="1">
    <source>
        <dbReference type="ARBA" id="ARBA00001974"/>
    </source>
</evidence>
<protein>
    <recommendedName>
        <fullName evidence="6">FAD-dependent oxidoreductase 2 FAD-binding domain-containing protein</fullName>
    </recommendedName>
</protein>
<name>A0A369L8C4_9ACTN</name>
<keyword evidence="4" id="KW-0560">Oxidoreductase</keyword>
<dbReference type="AlphaFoldDB" id="A0A369L8C4"/>
<dbReference type="PANTHER" id="PTHR43400:SF10">
    <property type="entry name" value="3-OXOSTEROID 1-DEHYDROGENASE"/>
    <property type="match status" value="1"/>
</dbReference>
<evidence type="ECO:0000256" key="3">
    <source>
        <dbReference type="ARBA" id="ARBA00022827"/>
    </source>
</evidence>
<dbReference type="NCBIfam" id="TIGR01409">
    <property type="entry name" value="TAT_signal_seq"/>
    <property type="match status" value="1"/>
</dbReference>
<evidence type="ECO:0000313" key="7">
    <source>
        <dbReference type="EMBL" id="RDB54415.1"/>
    </source>
</evidence>
<feature type="domain" description="FAD-dependent oxidoreductase 2 FAD-binding" evidence="6">
    <location>
        <begin position="95"/>
        <end position="535"/>
    </location>
</feature>
<comment type="caution">
    <text evidence="7">The sequence shown here is derived from an EMBL/GenBank/DDBJ whole genome shotgun (WGS) entry which is preliminary data.</text>
</comment>
<dbReference type="EMBL" id="PPTO01000032">
    <property type="protein sequence ID" value="RDB54415.1"/>
    <property type="molecule type" value="Genomic_DNA"/>
</dbReference>
<evidence type="ECO:0000256" key="2">
    <source>
        <dbReference type="ARBA" id="ARBA00022630"/>
    </source>
</evidence>
<accession>A0A369L8C4</accession>
<sequence>MVRCTIRVIGDGTPYHFGEFLPFANRVGKLGPNVKKEGTMNLTRRNFLEGSALAGITAAVGLAGCSSGSQKEAPGEKQAESSPSTHNPVKTEDFDIVVVGSGTAGTCAALRASEKGASVLCLEKNSGLMGTSAFAEGFAGVNSKFQADQGIQIDPVSVISDTMNYHHCACLAPVVREMVFNSGETMNWFEENGVTFAAVAALGNSYPTWHLPADEKGMATHVSTVLGILQPAAEAMGVEFRTEEPMTGLVVENGTVKGVYAQGKEGEIQINAKAVILATGGWANNPEMFEKLTAKSYDSVRVWGLEGRDGDGINFAVNEAGAATHHPEAVMWHTGALDGTDAFSDIPNFTLLMQPTLHVNENAQRYFNEAFTSDFTCCGNALSSQGSNYVIIDDAYIDHIETVGPWMPMPNLGAFAGQPFECRDGIESAKGLVKANTIEELAEKLGLDKEALAKTVDNYNKYCENGVDEEYGKSADMLLPVSKAPFYGGKVTPTLFTTVGGLKVNSQMQVVNEAGEAIGGLYAAGGDANGMYGANYDVDVMSGGQQGWCATSGRLAAEHAVETFK</sequence>
<dbReference type="PANTHER" id="PTHR43400">
    <property type="entry name" value="FUMARATE REDUCTASE"/>
    <property type="match status" value="1"/>
</dbReference>
<evidence type="ECO:0000313" key="8">
    <source>
        <dbReference type="Proteomes" id="UP000253975"/>
    </source>
</evidence>
<dbReference type="InterPro" id="IPR036188">
    <property type="entry name" value="FAD/NAD-bd_sf"/>
</dbReference>
<dbReference type="GO" id="GO:0008202">
    <property type="term" value="P:steroid metabolic process"/>
    <property type="evidence" value="ECO:0007669"/>
    <property type="project" value="UniProtKB-ARBA"/>
</dbReference>
<dbReference type="SUPFAM" id="SSF56425">
    <property type="entry name" value="Succinate dehydrogenase/fumarate reductase flavoprotein, catalytic domain"/>
    <property type="match status" value="1"/>
</dbReference>
<keyword evidence="2" id="KW-0285">Flavoprotein</keyword>
<dbReference type="Pfam" id="PF00890">
    <property type="entry name" value="FAD_binding_2"/>
    <property type="match status" value="1"/>
</dbReference>
<evidence type="ECO:0000259" key="6">
    <source>
        <dbReference type="Pfam" id="PF00890"/>
    </source>
</evidence>
<dbReference type="InterPro" id="IPR050315">
    <property type="entry name" value="FAD-oxidoreductase_2"/>
</dbReference>
<dbReference type="InterPro" id="IPR019546">
    <property type="entry name" value="TAT_signal_bac_arc"/>
</dbReference>
<proteinExistence type="predicted"/>